<organism evidence="1 2">
    <name type="scientific">Burkholderia thailandensis</name>
    <dbReference type="NCBI Taxonomy" id="57975"/>
    <lineage>
        <taxon>Bacteria</taxon>
        <taxon>Pseudomonadati</taxon>
        <taxon>Pseudomonadota</taxon>
        <taxon>Betaproteobacteria</taxon>
        <taxon>Burkholderiales</taxon>
        <taxon>Burkholderiaceae</taxon>
        <taxon>Burkholderia</taxon>
        <taxon>pseudomallei group</taxon>
    </lineage>
</organism>
<protein>
    <submittedName>
        <fullName evidence="1">Uncharacterized protein</fullName>
    </submittedName>
</protein>
<dbReference type="AlphaFoldDB" id="A0AAW9D438"/>
<comment type="caution">
    <text evidence="1">The sequence shown here is derived from an EMBL/GenBank/DDBJ whole genome shotgun (WGS) entry which is preliminary data.</text>
</comment>
<dbReference type="RefSeq" id="WP_318826183.1">
    <property type="nucleotide sequence ID" value="NZ_QXCT01000002.1"/>
</dbReference>
<gene>
    <name evidence="1" type="ORF">C7S16_0881</name>
</gene>
<name>A0AAW9D438_BURTH</name>
<evidence type="ECO:0000313" key="2">
    <source>
        <dbReference type="Proteomes" id="UP001272137"/>
    </source>
</evidence>
<dbReference type="Proteomes" id="UP001272137">
    <property type="component" value="Unassembled WGS sequence"/>
</dbReference>
<evidence type="ECO:0000313" key="1">
    <source>
        <dbReference type="EMBL" id="MDW9256376.1"/>
    </source>
</evidence>
<sequence length="56" mass="6168">MADYLRMRKVHETVERLYHAAKELKGAEGPANVARLLNESPSSSITGNAEVCLLRA</sequence>
<dbReference type="EMBL" id="QXCT01000002">
    <property type="protein sequence ID" value="MDW9256376.1"/>
    <property type="molecule type" value="Genomic_DNA"/>
</dbReference>
<reference evidence="1" key="1">
    <citation type="submission" date="2018-08" db="EMBL/GenBank/DDBJ databases">
        <title>Identification of Burkholderia cepacia strains that express a Burkholderia pseudomallei-like capsular polysaccharide.</title>
        <authorList>
            <person name="Burtnick M.N."/>
            <person name="Vongsouvath M."/>
            <person name="Newton P."/>
            <person name="Wuthiekanun V."/>
            <person name="Limmathurotsakul D."/>
            <person name="Brett P.J."/>
            <person name="Chantratita N."/>
            <person name="Dance D.A."/>
        </authorList>
    </citation>
    <scope>NUCLEOTIDE SEQUENCE</scope>
    <source>
        <strain evidence="1">SBXCC001</strain>
    </source>
</reference>
<accession>A0AAW9D438</accession>
<proteinExistence type="predicted"/>